<feature type="domain" description="Peptidase M12A" evidence="3">
    <location>
        <begin position="1"/>
        <end position="65"/>
    </location>
</feature>
<protein>
    <recommendedName>
        <fullName evidence="2">Metalloendopeptidase</fullName>
        <ecNumber evidence="2">3.4.24.-</ecNumber>
    </recommendedName>
</protein>
<dbReference type="PROSITE" id="PS51864">
    <property type="entry name" value="ASTACIN"/>
    <property type="match status" value="1"/>
</dbReference>
<evidence type="ECO:0000259" key="3">
    <source>
        <dbReference type="PROSITE" id="PS51864"/>
    </source>
</evidence>
<evidence type="ECO:0000313" key="5">
    <source>
        <dbReference type="Proteomes" id="UP000091820"/>
    </source>
</evidence>
<organism evidence="4 5">
    <name type="scientific">Glossina brevipalpis</name>
    <dbReference type="NCBI Taxonomy" id="37001"/>
    <lineage>
        <taxon>Eukaryota</taxon>
        <taxon>Metazoa</taxon>
        <taxon>Ecdysozoa</taxon>
        <taxon>Arthropoda</taxon>
        <taxon>Hexapoda</taxon>
        <taxon>Insecta</taxon>
        <taxon>Pterygota</taxon>
        <taxon>Neoptera</taxon>
        <taxon>Endopterygota</taxon>
        <taxon>Diptera</taxon>
        <taxon>Brachycera</taxon>
        <taxon>Muscomorpha</taxon>
        <taxon>Hippoboscoidea</taxon>
        <taxon>Glossinidae</taxon>
        <taxon>Glossina</taxon>
    </lineage>
</organism>
<keyword evidence="2" id="KW-0482">Metalloprotease</keyword>
<dbReference type="EC" id="3.4.24.-" evidence="2"/>
<dbReference type="InterPro" id="IPR024079">
    <property type="entry name" value="MetalloPept_cat_dom_sf"/>
</dbReference>
<comment type="cofactor">
    <cofactor evidence="2">
        <name>Zn(2+)</name>
        <dbReference type="ChEBI" id="CHEBI:29105"/>
    </cofactor>
    <text evidence="2">Binds 1 zinc ion per subunit.</text>
</comment>
<sequence length="165" mass="18893">MILMDDFNQEYDYGSVLHYGPTAFSINGERTIIPIYDDDAAGNMGQRRGMSKKDINKLNLMYHCPREIPFPHITYIEDEVFYGPSILDSISCFVLKSCAEERHEIIVKEMPFVCASTHFVAEFEYTLLHKSGKANSKTKTLSEKLYPLKTDVNDDTDDNHVKLPC</sequence>
<dbReference type="Proteomes" id="UP000091820">
    <property type="component" value="Unassembled WGS sequence"/>
</dbReference>
<keyword evidence="2" id="KW-0378">Hydrolase</keyword>
<dbReference type="Gene3D" id="3.40.390.10">
    <property type="entry name" value="Collagenase (Catalytic Domain)"/>
    <property type="match status" value="1"/>
</dbReference>
<keyword evidence="2" id="KW-0645">Protease</keyword>
<dbReference type="PRINTS" id="PR00480">
    <property type="entry name" value="ASTACIN"/>
</dbReference>
<dbReference type="AlphaFoldDB" id="A0A1A9WUH2"/>
<dbReference type="STRING" id="37001.A0A1A9WUH2"/>
<dbReference type="GO" id="GO:0004222">
    <property type="term" value="F:metalloendopeptidase activity"/>
    <property type="evidence" value="ECO:0007669"/>
    <property type="project" value="UniProtKB-UniRule"/>
</dbReference>
<dbReference type="VEuPathDB" id="VectorBase:GBRI032596"/>
<dbReference type="PANTHER" id="PTHR10127:SF814">
    <property type="entry name" value="MEPRIN A SUBUNIT BETA"/>
    <property type="match status" value="1"/>
</dbReference>
<dbReference type="GO" id="GO:0006508">
    <property type="term" value="P:proteolysis"/>
    <property type="evidence" value="ECO:0007669"/>
    <property type="project" value="UniProtKB-KW"/>
</dbReference>
<dbReference type="EnsemblMetazoa" id="GBRI032596-RA">
    <property type="protein sequence ID" value="GBRI032596-PA"/>
    <property type="gene ID" value="GBRI032596"/>
</dbReference>
<keyword evidence="2" id="KW-0862">Zinc</keyword>
<accession>A0A1A9WUH2</accession>
<reference evidence="5" key="1">
    <citation type="submission" date="2014-03" db="EMBL/GenBank/DDBJ databases">
        <authorList>
            <person name="Aksoy S."/>
            <person name="Warren W."/>
            <person name="Wilson R.K."/>
        </authorList>
    </citation>
    <scope>NUCLEOTIDE SEQUENCE [LARGE SCALE GENOMIC DNA]</scope>
    <source>
        <strain evidence="5">IAEA</strain>
    </source>
</reference>
<keyword evidence="2" id="KW-0479">Metal-binding</keyword>
<evidence type="ECO:0000313" key="4">
    <source>
        <dbReference type="EnsemblMetazoa" id="GBRI032596-PA"/>
    </source>
</evidence>
<comment type="caution">
    <text evidence="1">Lacks conserved residue(s) required for the propagation of feature annotation.</text>
</comment>
<evidence type="ECO:0000256" key="1">
    <source>
        <dbReference type="PROSITE-ProRule" id="PRU01211"/>
    </source>
</evidence>
<name>A0A1A9WUH2_9MUSC</name>
<reference evidence="4" key="2">
    <citation type="submission" date="2020-05" db="UniProtKB">
        <authorList>
            <consortium name="EnsemblMetazoa"/>
        </authorList>
    </citation>
    <scope>IDENTIFICATION</scope>
    <source>
        <strain evidence="4">IAEA</strain>
    </source>
</reference>
<dbReference type="PANTHER" id="PTHR10127">
    <property type="entry name" value="DISCOIDIN, CUB, EGF, LAMININ , AND ZINC METALLOPROTEASE DOMAIN CONTAINING"/>
    <property type="match status" value="1"/>
</dbReference>
<dbReference type="GO" id="GO:0046872">
    <property type="term" value="F:metal ion binding"/>
    <property type="evidence" value="ECO:0007669"/>
    <property type="project" value="UniProtKB-KW"/>
</dbReference>
<dbReference type="SUPFAM" id="SSF55486">
    <property type="entry name" value="Metalloproteases ('zincins'), catalytic domain"/>
    <property type="match status" value="1"/>
</dbReference>
<evidence type="ECO:0000256" key="2">
    <source>
        <dbReference type="RuleBase" id="RU361183"/>
    </source>
</evidence>
<dbReference type="Pfam" id="PF01400">
    <property type="entry name" value="Astacin"/>
    <property type="match status" value="1"/>
</dbReference>
<proteinExistence type="predicted"/>
<dbReference type="InterPro" id="IPR001506">
    <property type="entry name" value="Peptidase_M12A"/>
</dbReference>
<keyword evidence="5" id="KW-1185">Reference proteome</keyword>